<proteinExistence type="predicted"/>
<dbReference type="EMBL" id="DS268110">
    <property type="protein sequence ID" value="KMM68021.1"/>
    <property type="molecule type" value="Genomic_DNA"/>
</dbReference>
<organism evidence="2 3">
    <name type="scientific">Coccidioides posadasii RMSCC 3488</name>
    <dbReference type="NCBI Taxonomy" id="454284"/>
    <lineage>
        <taxon>Eukaryota</taxon>
        <taxon>Fungi</taxon>
        <taxon>Dikarya</taxon>
        <taxon>Ascomycota</taxon>
        <taxon>Pezizomycotina</taxon>
        <taxon>Eurotiomycetes</taxon>
        <taxon>Eurotiomycetidae</taxon>
        <taxon>Onygenales</taxon>
        <taxon>Onygenaceae</taxon>
        <taxon>Coccidioides</taxon>
    </lineage>
</organism>
<feature type="region of interest" description="Disordered" evidence="1">
    <location>
        <begin position="185"/>
        <end position="204"/>
    </location>
</feature>
<dbReference type="AlphaFoldDB" id="A0A0J6F533"/>
<evidence type="ECO:0000313" key="3">
    <source>
        <dbReference type="Proteomes" id="UP000054567"/>
    </source>
</evidence>
<accession>A0A0J6F533</accession>
<dbReference type="Proteomes" id="UP000054567">
    <property type="component" value="Unassembled WGS sequence"/>
</dbReference>
<evidence type="ECO:0000256" key="1">
    <source>
        <dbReference type="SAM" id="MobiDB-lite"/>
    </source>
</evidence>
<evidence type="ECO:0000313" key="2">
    <source>
        <dbReference type="EMBL" id="KMM68021.1"/>
    </source>
</evidence>
<dbReference type="VEuPathDB" id="FungiDB:CPAG_04353"/>
<reference evidence="3" key="3">
    <citation type="journal article" date="2010" name="Genome Res.">
        <title>Population genomic sequencing of Coccidioides fungi reveals recent hybridization and transposon control.</title>
        <authorList>
            <person name="Neafsey D.E."/>
            <person name="Barker B.M."/>
            <person name="Sharpton T.J."/>
            <person name="Stajich J.E."/>
            <person name="Park D.J."/>
            <person name="Whiston E."/>
            <person name="Hung C.-Y."/>
            <person name="McMahan C."/>
            <person name="White J."/>
            <person name="Sykes S."/>
            <person name="Heiman D."/>
            <person name="Young S."/>
            <person name="Zeng Q."/>
            <person name="Abouelleil A."/>
            <person name="Aftuck L."/>
            <person name="Bessette D."/>
            <person name="Brown A."/>
            <person name="FitzGerald M."/>
            <person name="Lui A."/>
            <person name="Macdonald J.P."/>
            <person name="Priest M."/>
            <person name="Orbach M.J."/>
            <person name="Galgiani J.N."/>
            <person name="Kirkland T.N."/>
            <person name="Cole G.T."/>
            <person name="Birren B.W."/>
            <person name="Henn M.R."/>
            <person name="Taylor J.W."/>
            <person name="Rounsley S.D."/>
        </authorList>
    </citation>
    <scope>NUCLEOTIDE SEQUENCE [LARGE SCALE GENOMIC DNA]</scope>
    <source>
        <strain evidence="3">RMSCC 3488</strain>
    </source>
</reference>
<name>A0A0J6F533_COCPO</name>
<reference evidence="3" key="2">
    <citation type="journal article" date="2009" name="Genome Res.">
        <title>Comparative genomic analyses of the human fungal pathogens Coccidioides and their relatives.</title>
        <authorList>
            <person name="Sharpton T.J."/>
            <person name="Stajich J.E."/>
            <person name="Rounsley S.D."/>
            <person name="Gardner M.J."/>
            <person name="Wortman J.R."/>
            <person name="Jordar V.S."/>
            <person name="Maiti R."/>
            <person name="Kodira C.D."/>
            <person name="Neafsey D.E."/>
            <person name="Zeng Q."/>
            <person name="Hung C.-Y."/>
            <person name="McMahan C."/>
            <person name="Muszewska A."/>
            <person name="Grynberg M."/>
            <person name="Mandel M.A."/>
            <person name="Kellner E.M."/>
            <person name="Barker B.M."/>
            <person name="Galgiani J.N."/>
            <person name="Orbach M.J."/>
            <person name="Kirkland T.N."/>
            <person name="Cole G.T."/>
            <person name="Henn M.R."/>
            <person name="Birren B.W."/>
            <person name="Taylor J.W."/>
        </authorList>
    </citation>
    <scope>NUCLEOTIDE SEQUENCE [LARGE SCALE GENOMIC DNA]</scope>
    <source>
        <strain evidence="3">RMSCC 3488</strain>
    </source>
</reference>
<dbReference type="OrthoDB" id="4196188at2759"/>
<gene>
    <name evidence="2" type="ORF">CPAG_04353</name>
</gene>
<protein>
    <submittedName>
        <fullName evidence="2">Uncharacterized protein</fullName>
    </submittedName>
</protein>
<reference evidence="2 3" key="1">
    <citation type="submission" date="2007-06" db="EMBL/GenBank/DDBJ databases">
        <title>The Genome Sequence of Coccidioides posadasii RMSCC_3488.</title>
        <authorList>
            <consortium name="Coccidioides Genome Resources Consortium"/>
            <consortium name="The Broad Institute Genome Sequencing Platform"/>
            <person name="Henn M.R."/>
            <person name="Sykes S."/>
            <person name="Young S."/>
            <person name="Jaffe D."/>
            <person name="Berlin A."/>
            <person name="Alvarez P."/>
            <person name="Butler J."/>
            <person name="Gnerre S."/>
            <person name="Grabherr M."/>
            <person name="Mauceli E."/>
            <person name="Brockman W."/>
            <person name="Kodira C."/>
            <person name="Alvarado L."/>
            <person name="Zeng Q."/>
            <person name="Crawford M."/>
            <person name="Antoine C."/>
            <person name="Devon K."/>
            <person name="Galgiani J."/>
            <person name="Orsborn K."/>
            <person name="Lewis M.L."/>
            <person name="Nusbaum C."/>
            <person name="Galagan J."/>
            <person name="Birren B."/>
        </authorList>
    </citation>
    <scope>NUCLEOTIDE SEQUENCE [LARGE SCALE GENOMIC DNA]</scope>
    <source>
        <strain evidence="2 3">RMSCC 3488</strain>
    </source>
</reference>
<sequence>MDPDTQGSYQAPKWTLKEENFLVVNAMDPNVSNDWLLKNLPGGNARSINSISGHFNDMRLKGRLSRNWRAKHWNHDKPWTIEEDAEILLWNVSGRAFIDTEKFCANDRAGGAVLEREKYLCQDRGLVETVTRIEERLRLILLEHDMINAEADRVMIRQAAIEVRREEKNGIDEIYTAIRDSLKAREVEEPGHDDENDKGKGRAC</sequence>